<evidence type="ECO:0000313" key="3">
    <source>
        <dbReference type="Proteomes" id="UP000326112"/>
    </source>
</evidence>
<comment type="caution">
    <text evidence="2">The sequence shown here is derived from an EMBL/GenBank/DDBJ whole genome shotgun (WGS) entry which is preliminary data.</text>
</comment>
<evidence type="ECO:0000256" key="1">
    <source>
        <dbReference type="SAM" id="MobiDB-lite"/>
    </source>
</evidence>
<sequence length="73" mass="8318">MWERACSRMRCVSRYIWRLIQRIREQARSHTSPLPHKLTPTHTSSLRSGLGGVPQGLVRVSCIRANCRSSIDG</sequence>
<evidence type="ECO:0000313" key="2">
    <source>
        <dbReference type="EMBL" id="MPR04847.1"/>
    </source>
</evidence>
<gene>
    <name evidence="2" type="ORF">F0169_23895</name>
</gene>
<dbReference type="Proteomes" id="UP000326112">
    <property type="component" value="Unassembled WGS sequence"/>
</dbReference>
<feature type="region of interest" description="Disordered" evidence="1">
    <location>
        <begin position="28"/>
        <end position="50"/>
    </location>
</feature>
<organism evidence="2 3">
    <name type="scientific">Pseudomonas kitaguniensis</name>
    <dbReference type="NCBI Taxonomy" id="2607908"/>
    <lineage>
        <taxon>Bacteria</taxon>
        <taxon>Pseudomonadati</taxon>
        <taxon>Pseudomonadota</taxon>
        <taxon>Gammaproteobacteria</taxon>
        <taxon>Pseudomonadales</taxon>
        <taxon>Pseudomonadaceae</taxon>
        <taxon>Pseudomonas</taxon>
    </lineage>
</organism>
<proteinExistence type="predicted"/>
<keyword evidence="3" id="KW-1185">Reference proteome</keyword>
<dbReference type="EMBL" id="VUAZ01000159">
    <property type="protein sequence ID" value="MPR04847.1"/>
    <property type="molecule type" value="Genomic_DNA"/>
</dbReference>
<protein>
    <submittedName>
        <fullName evidence="2">Uncharacterized protein</fullName>
    </submittedName>
</protein>
<reference evidence="2 3" key="1">
    <citation type="journal article" date="2020" name="Int. J. Syst. Evol. Microbiol.">
        <title>Pseudomonas kitaguniensis sp. nov., a pathogen causing bacterial rot of Welsh onion in Japan.</title>
        <authorList>
            <person name="Sawada H."/>
            <person name="Fujikawa T."/>
            <person name="Nishiwaki Y."/>
            <person name="Horita H."/>
        </authorList>
    </citation>
    <scope>NUCLEOTIDE SEQUENCE [LARGE SCALE GENOMIC DNA]</scope>
    <source>
        <strain evidence="2 3">MAFF 212408</strain>
    </source>
</reference>
<reference evidence="2 3" key="2">
    <citation type="journal article" date="2023" name="Plant Pathol.">
        <title>Dismantling and reorganizing Pseudomonas marginalis sensu#lato.</title>
        <authorList>
            <person name="Sawada H."/>
            <person name="Fujikawa T."/>
            <person name="Satou M."/>
        </authorList>
    </citation>
    <scope>NUCLEOTIDE SEQUENCE [LARGE SCALE GENOMIC DNA]</scope>
    <source>
        <strain evidence="2 3">MAFF 212408</strain>
    </source>
</reference>
<accession>A0A5N7KRQ4</accession>
<name>A0A5N7KRQ4_9PSED</name>